<dbReference type="AlphaFoldDB" id="A0A0B4GP31"/>
<dbReference type="CDD" id="cd12148">
    <property type="entry name" value="fungal_TF_MHR"/>
    <property type="match status" value="1"/>
</dbReference>
<keyword evidence="10" id="KW-1185">Reference proteome</keyword>
<dbReference type="SMART" id="SM00906">
    <property type="entry name" value="Fungal_trans"/>
    <property type="match status" value="1"/>
</dbReference>
<keyword evidence="2" id="KW-0862">Zinc</keyword>
<comment type="caution">
    <text evidence="9">The sequence shown here is derived from an EMBL/GenBank/DDBJ whole genome shotgun (WGS) entry which is preliminary data.</text>
</comment>
<dbReference type="SUPFAM" id="SSF57701">
    <property type="entry name" value="Zn2/Cys6 DNA-binding domain"/>
    <property type="match status" value="1"/>
</dbReference>
<dbReference type="PROSITE" id="PS50048">
    <property type="entry name" value="ZN2_CY6_FUNGAL_2"/>
    <property type="match status" value="1"/>
</dbReference>
<dbReference type="Pfam" id="PF00172">
    <property type="entry name" value="Zn_clus"/>
    <property type="match status" value="1"/>
</dbReference>
<keyword evidence="4" id="KW-0238">DNA-binding</keyword>
<dbReference type="InterPro" id="IPR001138">
    <property type="entry name" value="Zn2Cys6_DnaBD"/>
</dbReference>
<dbReference type="EMBL" id="AZNH01000142">
    <property type="protein sequence ID" value="KID81482.1"/>
    <property type="molecule type" value="Genomic_DNA"/>
</dbReference>
<keyword evidence="3" id="KW-0805">Transcription regulation</keyword>
<dbReference type="GO" id="GO:0000981">
    <property type="term" value="F:DNA-binding transcription factor activity, RNA polymerase II-specific"/>
    <property type="evidence" value="ECO:0007669"/>
    <property type="project" value="InterPro"/>
</dbReference>
<dbReference type="GO" id="GO:0003677">
    <property type="term" value="F:DNA binding"/>
    <property type="evidence" value="ECO:0007669"/>
    <property type="project" value="UniProtKB-KW"/>
</dbReference>
<evidence type="ECO:0000313" key="10">
    <source>
        <dbReference type="Proteomes" id="UP000031192"/>
    </source>
</evidence>
<protein>
    <submittedName>
        <fullName evidence="9">Cutinase transcription factor 1 alpha</fullName>
    </submittedName>
</protein>
<organism evidence="9 10">
    <name type="scientific">Metarhizium guizhouense (strain ARSEF 977)</name>
    <dbReference type="NCBI Taxonomy" id="1276136"/>
    <lineage>
        <taxon>Eukaryota</taxon>
        <taxon>Fungi</taxon>
        <taxon>Dikarya</taxon>
        <taxon>Ascomycota</taxon>
        <taxon>Pezizomycotina</taxon>
        <taxon>Sordariomycetes</taxon>
        <taxon>Hypocreomycetidae</taxon>
        <taxon>Hypocreales</taxon>
        <taxon>Clavicipitaceae</taxon>
        <taxon>Metarhizium</taxon>
    </lineage>
</organism>
<proteinExistence type="predicted"/>
<name>A0A0B4GP31_METGA</name>
<dbReference type="GO" id="GO:0006351">
    <property type="term" value="P:DNA-templated transcription"/>
    <property type="evidence" value="ECO:0007669"/>
    <property type="project" value="InterPro"/>
</dbReference>
<evidence type="ECO:0000256" key="6">
    <source>
        <dbReference type="ARBA" id="ARBA00023242"/>
    </source>
</evidence>
<sequence>MPASKSPGTTNSKPVRRAKVACRACNARRVRCDVAESQPCWHCRNRQTPCEIMESRRGKYDRQKRRSDRLAAYEITERSFPEGGGDGQSSHDDSISGNSQYDTRGTEQESERYSSLPFHEASSNTTVTTGKDHPPDFDIDDDDSGTLFARMADVEPTSPVSSKGTDPENNTFYLGEAFSLTFVVKAVCSPSGDISIPPRVHYPIPPSVNDRTTQSPTSLSHIDQDTLAFLEARGGLTLLPSELSDALVLIYFRTFHPAWPVLDRCTFEAQYRQGTVSHLLLQTIYFLAITVCNEDLLKQAGFDDREKARTVFYNRAKVLYDADYENDKTILTAVLLLLAFWWQKPQDQKDTWHWLGCSISLAQTLGMHRSTAYSGLSQRSRSLWKRIWWSLYVRDRHTAASLGRPFRIHDKDCDVEALHDEDFDFDRKTTLAVMGEQESYYQSYAIHMSRLAVIMGQVLTLRFSPKQEQKADEFTELGNALQQWEQQLPSEMLIRPVRSTLDAPFWAAMLHASYHNTNILLYRPMRVVPEVYEEEWYRQAMQSADLTTRIAEDLLAAGNLRQGQLHLVPALFAALAIHTIVIRRNIPIRRQLAENRARQCMLALSELSKSWPSGGWILRLFVGLMFRLTGSESNMKSAPLVRPEIAAVQHRASARCATLSAPWEANQAASCNPNENAMIQFNLGAPDTTLVAGSIPAPTIDQGLADFDFLFQQSLANWIPDAFPSEPSVHDRGR</sequence>
<dbReference type="Pfam" id="PF04082">
    <property type="entry name" value="Fungal_trans"/>
    <property type="match status" value="1"/>
</dbReference>
<keyword evidence="1" id="KW-0479">Metal-binding</keyword>
<dbReference type="PANTHER" id="PTHR47171">
    <property type="entry name" value="FARA-RELATED"/>
    <property type="match status" value="1"/>
</dbReference>
<feature type="domain" description="Zn(2)-C6 fungal-type" evidence="8">
    <location>
        <begin position="21"/>
        <end position="52"/>
    </location>
</feature>
<evidence type="ECO:0000256" key="5">
    <source>
        <dbReference type="ARBA" id="ARBA00023163"/>
    </source>
</evidence>
<dbReference type="InterPro" id="IPR007219">
    <property type="entry name" value="XnlR_reg_dom"/>
</dbReference>
<evidence type="ECO:0000313" key="9">
    <source>
        <dbReference type="EMBL" id="KID81482.1"/>
    </source>
</evidence>
<dbReference type="Gene3D" id="4.10.240.10">
    <property type="entry name" value="Zn(2)-C6 fungal-type DNA-binding domain"/>
    <property type="match status" value="1"/>
</dbReference>
<dbReference type="InterPro" id="IPR052073">
    <property type="entry name" value="Amide_Lactam_Regulators"/>
</dbReference>
<evidence type="ECO:0000259" key="8">
    <source>
        <dbReference type="PROSITE" id="PS50048"/>
    </source>
</evidence>
<keyword evidence="5" id="KW-0804">Transcription</keyword>
<keyword evidence="6" id="KW-0539">Nucleus</keyword>
<dbReference type="InterPro" id="IPR036864">
    <property type="entry name" value="Zn2-C6_fun-type_DNA-bd_sf"/>
</dbReference>
<evidence type="ECO:0000256" key="7">
    <source>
        <dbReference type="SAM" id="MobiDB-lite"/>
    </source>
</evidence>
<evidence type="ECO:0000256" key="3">
    <source>
        <dbReference type="ARBA" id="ARBA00023015"/>
    </source>
</evidence>
<dbReference type="Proteomes" id="UP000031192">
    <property type="component" value="Unassembled WGS sequence"/>
</dbReference>
<evidence type="ECO:0000256" key="4">
    <source>
        <dbReference type="ARBA" id="ARBA00023125"/>
    </source>
</evidence>
<reference evidence="9 10" key="1">
    <citation type="journal article" date="2014" name="Proc. Natl. Acad. Sci. U.S.A.">
        <title>Trajectory and genomic determinants of fungal-pathogen speciation and host adaptation.</title>
        <authorList>
            <person name="Hu X."/>
            <person name="Xiao G."/>
            <person name="Zheng P."/>
            <person name="Shang Y."/>
            <person name="Su Y."/>
            <person name="Zhang X."/>
            <person name="Liu X."/>
            <person name="Zhan S."/>
            <person name="St Leger R.J."/>
            <person name="Wang C."/>
        </authorList>
    </citation>
    <scope>NUCLEOTIDE SEQUENCE [LARGE SCALE GENOMIC DNA]</scope>
    <source>
        <strain evidence="9 10">ARSEF 977</strain>
    </source>
</reference>
<gene>
    <name evidence="9" type="ORF">MGU_11153</name>
</gene>
<dbReference type="GO" id="GO:0008270">
    <property type="term" value="F:zinc ion binding"/>
    <property type="evidence" value="ECO:0007669"/>
    <property type="project" value="InterPro"/>
</dbReference>
<evidence type="ECO:0000256" key="1">
    <source>
        <dbReference type="ARBA" id="ARBA00022723"/>
    </source>
</evidence>
<dbReference type="SMART" id="SM00066">
    <property type="entry name" value="GAL4"/>
    <property type="match status" value="1"/>
</dbReference>
<evidence type="ECO:0000256" key="2">
    <source>
        <dbReference type="ARBA" id="ARBA00022833"/>
    </source>
</evidence>
<feature type="region of interest" description="Disordered" evidence="7">
    <location>
        <begin position="55"/>
        <end position="144"/>
    </location>
</feature>
<accession>A0A0B4GP31</accession>
<dbReference type="PANTHER" id="PTHR47171:SF1">
    <property type="entry name" value="ZN(II)2CYS6 TRANSCRIPTION FACTOR (EUROFUNG)"/>
    <property type="match status" value="1"/>
</dbReference>
<dbReference type="HOGENOM" id="CLU_006329_5_2_1"/>
<feature type="compositionally biased region" description="Basic and acidic residues" evidence="7">
    <location>
        <begin position="68"/>
        <end position="80"/>
    </location>
</feature>